<keyword evidence="3 6" id="KW-0808">Transferase</keyword>
<protein>
    <submittedName>
        <fullName evidence="6">Glycosyltransferase</fullName>
    </submittedName>
</protein>
<evidence type="ECO:0000256" key="2">
    <source>
        <dbReference type="ARBA" id="ARBA00022676"/>
    </source>
</evidence>
<evidence type="ECO:0000256" key="1">
    <source>
        <dbReference type="ARBA" id="ARBA00008919"/>
    </source>
</evidence>
<sequence length="318" mass="37161">MAKKIVGMLTSYSAIKNIDWLWQQTPHSFGHWDNIQMLAKHPKPDFLLMYQFDFPEPPQPQPWFKNLRQKQAEMPVDVNSLLRGVPQERIIYLLREPPLDEVVEINKRNYQQAQKYCGYISGPDDFAPTPDYMPAIWYHNVPFQVLDEMPPMEKEKPCSWITSGINRTASHRHRLAFLQSLQDSDVKFDLYGRNLPTWAKTPGELGSKWYGMSPYYYNLAIENYAENDWYVSEKLWDALLAWCLPIYYGGPAADKLLPPDSFLRLPSLDEKGIAYIKEVTSTPDAWYAAKDAIREARQIILHKLNLLNWFSEYIAKFS</sequence>
<evidence type="ECO:0000313" key="6">
    <source>
        <dbReference type="EMBL" id="KIE11868.1"/>
    </source>
</evidence>
<organism evidence="6">
    <name type="scientific">Tolypothrix bouteillei VB521301</name>
    <dbReference type="NCBI Taxonomy" id="1479485"/>
    <lineage>
        <taxon>Bacteria</taxon>
        <taxon>Bacillati</taxon>
        <taxon>Cyanobacteriota</taxon>
        <taxon>Cyanophyceae</taxon>
        <taxon>Nostocales</taxon>
        <taxon>Tolypothrichaceae</taxon>
        <taxon>Tolypothrix</taxon>
    </lineage>
</organism>
<dbReference type="STRING" id="1479485.DA73_0213795"/>
<dbReference type="Pfam" id="PF00852">
    <property type="entry name" value="Glyco_transf_10"/>
    <property type="match status" value="1"/>
</dbReference>
<dbReference type="GO" id="GO:0016020">
    <property type="term" value="C:membrane"/>
    <property type="evidence" value="ECO:0007669"/>
    <property type="project" value="InterPro"/>
</dbReference>
<dbReference type="EMBL" id="JHEG04000001">
    <property type="protein sequence ID" value="KAF3884671.1"/>
    <property type="molecule type" value="Genomic_DNA"/>
</dbReference>
<evidence type="ECO:0000256" key="3">
    <source>
        <dbReference type="ARBA" id="ARBA00022679"/>
    </source>
</evidence>
<gene>
    <name evidence="6" type="ORF">DA73_0213795</name>
    <name evidence="5" type="ORF">DA73_0400003670</name>
</gene>
<comment type="similarity">
    <text evidence="1">Belongs to the glycosyltransferase 10 family.</text>
</comment>
<keyword evidence="2" id="KW-0328">Glycosyltransferase</keyword>
<proteinExistence type="inferred from homology"/>
<dbReference type="PANTHER" id="PTHR11929:SF194">
    <property type="entry name" value="ALPHA-(1,3)-FUCOSYLTRANSFERASE 10"/>
    <property type="match status" value="1"/>
</dbReference>
<dbReference type="Proteomes" id="UP000029738">
    <property type="component" value="Unassembled WGS sequence"/>
</dbReference>
<dbReference type="RefSeq" id="WP_038075591.1">
    <property type="nucleotide sequence ID" value="NZ_JHEG04000001.1"/>
</dbReference>
<reference evidence="6" key="1">
    <citation type="journal article" date="2015" name="Genome Announc.">
        <title>Draft Genome Sequence of Tolypothrix boutellei Strain VB521301.</title>
        <authorList>
            <person name="Chandrababunaidu M.M."/>
            <person name="Singh D."/>
            <person name="Sen D."/>
            <person name="Bhan S."/>
            <person name="Das S."/>
            <person name="Gupta A."/>
            <person name="Adhikary S.P."/>
            <person name="Tripathy S."/>
        </authorList>
    </citation>
    <scope>NUCLEOTIDE SEQUENCE</scope>
    <source>
        <strain evidence="6">VB521301</strain>
    </source>
</reference>
<keyword evidence="7" id="KW-1185">Reference proteome</keyword>
<dbReference type="EMBL" id="JHEG02000040">
    <property type="protein sequence ID" value="KIE11868.1"/>
    <property type="molecule type" value="Genomic_DNA"/>
</dbReference>
<dbReference type="OrthoDB" id="494585at2"/>
<feature type="domain" description="Fucosyltransferase C-terminal" evidence="4">
    <location>
        <begin position="153"/>
        <end position="268"/>
    </location>
</feature>
<dbReference type="InterPro" id="IPR038577">
    <property type="entry name" value="GT10-like_C_sf"/>
</dbReference>
<reference evidence="5" key="2">
    <citation type="submission" date="2019-11" db="EMBL/GenBank/DDBJ databases">
        <title>Improved Assembly of Tolypothrix boutellei genome.</title>
        <authorList>
            <person name="Sarangi A.N."/>
            <person name="Mukherjee M."/>
            <person name="Ghosh S."/>
            <person name="Singh D."/>
            <person name="Das A."/>
            <person name="Kant S."/>
            <person name="Prusty A."/>
            <person name="Tripathy S."/>
        </authorList>
    </citation>
    <scope>NUCLEOTIDE SEQUENCE</scope>
    <source>
        <strain evidence="5">VB521301</strain>
    </source>
</reference>
<evidence type="ECO:0000259" key="4">
    <source>
        <dbReference type="Pfam" id="PF00852"/>
    </source>
</evidence>
<accession>A0A0C1R853</accession>
<dbReference type="GO" id="GO:0046920">
    <property type="term" value="F:alpha-(1-&gt;3)-fucosyltransferase activity"/>
    <property type="evidence" value="ECO:0007669"/>
    <property type="project" value="TreeGrafter"/>
</dbReference>
<evidence type="ECO:0000313" key="7">
    <source>
        <dbReference type="Proteomes" id="UP000029738"/>
    </source>
</evidence>
<dbReference type="InterPro" id="IPR055270">
    <property type="entry name" value="Glyco_tran_10_C"/>
</dbReference>
<dbReference type="SUPFAM" id="SSF53756">
    <property type="entry name" value="UDP-Glycosyltransferase/glycogen phosphorylase"/>
    <property type="match status" value="1"/>
</dbReference>
<dbReference type="AlphaFoldDB" id="A0A0C1R853"/>
<evidence type="ECO:0000313" key="5">
    <source>
        <dbReference type="EMBL" id="KAF3884671.1"/>
    </source>
</evidence>
<comment type="caution">
    <text evidence="6">The sequence shown here is derived from an EMBL/GenBank/DDBJ whole genome shotgun (WGS) entry which is preliminary data.</text>
</comment>
<dbReference type="PANTHER" id="PTHR11929">
    <property type="entry name" value="ALPHA- 1,3 -FUCOSYLTRANSFERASE"/>
    <property type="match status" value="1"/>
</dbReference>
<name>A0A0C1R853_9CYAN</name>
<dbReference type="InterPro" id="IPR001503">
    <property type="entry name" value="Glyco_trans_10"/>
</dbReference>
<dbReference type="Gene3D" id="3.40.50.11660">
    <property type="entry name" value="Glycosyl transferase family 10, C-terminal domain"/>
    <property type="match status" value="1"/>
</dbReference>